<reference evidence="5 6" key="1">
    <citation type="journal article" date="2010" name="Nature">
        <title>The Ectocarpus genome and the independent evolution of multicellularity in brown algae.</title>
        <authorList>
            <person name="Cock J.M."/>
            <person name="Sterck L."/>
            <person name="Rouze P."/>
            <person name="Scornet D."/>
            <person name="Allen A.E."/>
            <person name="Amoutzias G."/>
            <person name="Anthouard V."/>
            <person name="Artiguenave F."/>
            <person name="Aury J.M."/>
            <person name="Badger J.H."/>
            <person name="Beszteri B."/>
            <person name="Billiau K."/>
            <person name="Bonnet E."/>
            <person name="Bothwell J.H."/>
            <person name="Bowler C."/>
            <person name="Boyen C."/>
            <person name="Brownlee C."/>
            <person name="Carrano C.J."/>
            <person name="Charrier B."/>
            <person name="Cho G.Y."/>
            <person name="Coelho S.M."/>
            <person name="Collen J."/>
            <person name="Corre E."/>
            <person name="Da Silva C."/>
            <person name="Delage L."/>
            <person name="Delaroque N."/>
            <person name="Dittami S.M."/>
            <person name="Doulbeau S."/>
            <person name="Elias M."/>
            <person name="Farnham G."/>
            <person name="Gachon C.M."/>
            <person name="Gschloessl B."/>
            <person name="Heesch S."/>
            <person name="Jabbari K."/>
            <person name="Jubin C."/>
            <person name="Kawai H."/>
            <person name="Kimura K."/>
            <person name="Kloareg B."/>
            <person name="Kupper F.C."/>
            <person name="Lang D."/>
            <person name="Le Bail A."/>
            <person name="Leblanc C."/>
            <person name="Lerouge P."/>
            <person name="Lohr M."/>
            <person name="Lopez P.J."/>
            <person name="Martens C."/>
            <person name="Maumus F."/>
            <person name="Michel G."/>
            <person name="Miranda-Saavedra D."/>
            <person name="Morales J."/>
            <person name="Moreau H."/>
            <person name="Motomura T."/>
            <person name="Nagasato C."/>
            <person name="Napoli C.A."/>
            <person name="Nelson D.R."/>
            <person name="Nyvall-Collen P."/>
            <person name="Peters A.F."/>
            <person name="Pommier C."/>
            <person name="Potin P."/>
            <person name="Poulain J."/>
            <person name="Quesneville H."/>
            <person name="Read B."/>
            <person name="Rensing S.A."/>
            <person name="Ritter A."/>
            <person name="Rousvoal S."/>
            <person name="Samanta M."/>
            <person name="Samson G."/>
            <person name="Schroeder D.C."/>
            <person name="Segurens B."/>
            <person name="Strittmatter M."/>
            <person name="Tonon T."/>
            <person name="Tregear J.W."/>
            <person name="Valentin K."/>
            <person name="von Dassow P."/>
            <person name="Yamagishi T."/>
            <person name="Van de Peer Y."/>
            <person name="Wincker P."/>
        </authorList>
    </citation>
    <scope>NUCLEOTIDE SEQUENCE [LARGE SCALE GENOMIC DNA]</scope>
    <source>
        <strain evidence="6">Ec32 / CCAP1310/4</strain>
    </source>
</reference>
<dbReference type="InParanoid" id="D7FYZ2"/>
<dbReference type="OrthoDB" id="406634at2759"/>
<feature type="compositionally biased region" description="Polar residues" evidence="3">
    <location>
        <begin position="60"/>
        <end position="82"/>
    </location>
</feature>
<keyword evidence="1" id="KW-0479">Metal-binding</keyword>
<dbReference type="InterPro" id="IPR038492">
    <property type="entry name" value="GBBH-like_N_sf"/>
</dbReference>
<keyword evidence="2" id="KW-0408">Iron</keyword>
<dbReference type="InterPro" id="IPR010376">
    <property type="entry name" value="GBBH-like_N"/>
</dbReference>
<dbReference type="AlphaFoldDB" id="D7FYZ2"/>
<protein>
    <recommendedName>
        <fullName evidence="4">Gamma-butyrobetaine hydroxylase-like N-terminal domain-containing protein</fullName>
    </recommendedName>
</protein>
<sequence>MAHVLRGTPRLFRSRAGAAFLRNIAPSTAAAAATAAGTQQPSPTRLQQLRPPAVRFGTAATASAGQPTSAISTRNNDPKVSSTQVLANERQVEVLWDDGHNSYFDYTWLRVNCPSFLHESGQRTVFPGDVDPGLKPVENGGSRGREGRGPAVSN</sequence>
<dbReference type="GO" id="GO:0046872">
    <property type="term" value="F:metal ion binding"/>
    <property type="evidence" value="ECO:0007669"/>
    <property type="project" value="UniProtKB-KW"/>
</dbReference>
<accession>D7FYZ2</accession>
<evidence type="ECO:0000256" key="2">
    <source>
        <dbReference type="ARBA" id="ARBA00023004"/>
    </source>
</evidence>
<dbReference type="EMBL" id="FN649741">
    <property type="protein sequence ID" value="CBJ32609.1"/>
    <property type="molecule type" value="Genomic_DNA"/>
</dbReference>
<feature type="region of interest" description="Disordered" evidence="3">
    <location>
        <begin position="124"/>
        <end position="154"/>
    </location>
</feature>
<name>D7FYZ2_ECTSI</name>
<evidence type="ECO:0000313" key="6">
    <source>
        <dbReference type="Proteomes" id="UP000002630"/>
    </source>
</evidence>
<feature type="region of interest" description="Disordered" evidence="3">
    <location>
        <begin position="58"/>
        <end position="82"/>
    </location>
</feature>
<dbReference type="Gene3D" id="3.30.2020.30">
    <property type="match status" value="1"/>
</dbReference>
<proteinExistence type="predicted"/>
<evidence type="ECO:0000259" key="4">
    <source>
        <dbReference type="Pfam" id="PF06155"/>
    </source>
</evidence>
<evidence type="ECO:0000313" key="5">
    <source>
        <dbReference type="EMBL" id="CBJ32609.1"/>
    </source>
</evidence>
<gene>
    <name evidence="5" type="ORF">Esi_0350_0002</name>
</gene>
<dbReference type="Pfam" id="PF06155">
    <property type="entry name" value="GBBH-like_N"/>
    <property type="match status" value="1"/>
</dbReference>
<organism evidence="5 6">
    <name type="scientific">Ectocarpus siliculosus</name>
    <name type="common">Brown alga</name>
    <name type="synonym">Conferva siliculosa</name>
    <dbReference type="NCBI Taxonomy" id="2880"/>
    <lineage>
        <taxon>Eukaryota</taxon>
        <taxon>Sar</taxon>
        <taxon>Stramenopiles</taxon>
        <taxon>Ochrophyta</taxon>
        <taxon>PX clade</taxon>
        <taxon>Phaeophyceae</taxon>
        <taxon>Ectocarpales</taxon>
        <taxon>Ectocarpaceae</taxon>
        <taxon>Ectocarpus</taxon>
    </lineage>
</organism>
<keyword evidence="6" id="KW-1185">Reference proteome</keyword>
<dbReference type="Proteomes" id="UP000002630">
    <property type="component" value="Linkage Group LG16"/>
</dbReference>
<dbReference type="EMBL" id="FN648543">
    <property type="protein sequence ID" value="CBJ32609.1"/>
    <property type="molecule type" value="Genomic_DNA"/>
</dbReference>
<evidence type="ECO:0000256" key="3">
    <source>
        <dbReference type="SAM" id="MobiDB-lite"/>
    </source>
</evidence>
<feature type="domain" description="Gamma-butyrobetaine hydroxylase-like N-terminal" evidence="4">
    <location>
        <begin position="87"/>
        <end position="136"/>
    </location>
</feature>
<evidence type="ECO:0000256" key="1">
    <source>
        <dbReference type="ARBA" id="ARBA00022723"/>
    </source>
</evidence>